<reference evidence="1 2" key="1">
    <citation type="journal article" date="2012" name="Genome Biol.">
        <title>Genome and low-iron response of an oceanic diatom adapted to chronic iron limitation.</title>
        <authorList>
            <person name="Lommer M."/>
            <person name="Specht M."/>
            <person name="Roy A.S."/>
            <person name="Kraemer L."/>
            <person name="Andreson R."/>
            <person name="Gutowska M.A."/>
            <person name="Wolf J."/>
            <person name="Bergner S.V."/>
            <person name="Schilhabel M.B."/>
            <person name="Klostermeier U.C."/>
            <person name="Beiko R.G."/>
            <person name="Rosenstiel P."/>
            <person name="Hippler M."/>
            <person name="Laroche J."/>
        </authorList>
    </citation>
    <scope>NUCLEOTIDE SEQUENCE [LARGE SCALE GENOMIC DNA]</scope>
    <source>
        <strain evidence="1 2">CCMP1005</strain>
    </source>
</reference>
<sequence length="60" mass="6685">KAEVKLGAREKAEVRPGARYPGMSRVKAESIDMESVQNVKTLHKGPGVDYGDYQFLFTNN</sequence>
<dbReference type="AlphaFoldDB" id="K0R3A5"/>
<dbReference type="Proteomes" id="UP000266841">
    <property type="component" value="Unassembled WGS sequence"/>
</dbReference>
<name>K0R3A5_THAOC</name>
<accession>K0R3A5</accession>
<evidence type="ECO:0000313" key="1">
    <source>
        <dbReference type="EMBL" id="EJK46735.1"/>
    </source>
</evidence>
<organism evidence="1 2">
    <name type="scientific">Thalassiosira oceanica</name>
    <name type="common">Marine diatom</name>
    <dbReference type="NCBI Taxonomy" id="159749"/>
    <lineage>
        <taxon>Eukaryota</taxon>
        <taxon>Sar</taxon>
        <taxon>Stramenopiles</taxon>
        <taxon>Ochrophyta</taxon>
        <taxon>Bacillariophyta</taxon>
        <taxon>Coscinodiscophyceae</taxon>
        <taxon>Thalassiosirophycidae</taxon>
        <taxon>Thalassiosirales</taxon>
        <taxon>Thalassiosiraceae</taxon>
        <taxon>Thalassiosira</taxon>
    </lineage>
</organism>
<gene>
    <name evidence="1" type="ORF">THAOC_34582</name>
</gene>
<proteinExistence type="predicted"/>
<dbReference type="EMBL" id="AGNL01047571">
    <property type="protein sequence ID" value="EJK46735.1"/>
    <property type="molecule type" value="Genomic_DNA"/>
</dbReference>
<protein>
    <submittedName>
        <fullName evidence="1">Uncharacterized protein</fullName>
    </submittedName>
</protein>
<evidence type="ECO:0000313" key="2">
    <source>
        <dbReference type="Proteomes" id="UP000266841"/>
    </source>
</evidence>
<comment type="caution">
    <text evidence="1">The sequence shown here is derived from an EMBL/GenBank/DDBJ whole genome shotgun (WGS) entry which is preliminary data.</text>
</comment>
<keyword evidence="2" id="KW-1185">Reference proteome</keyword>
<feature type="non-terminal residue" evidence="1">
    <location>
        <position position="1"/>
    </location>
</feature>